<accession>A0A7W6A0L4</accession>
<organism evidence="2 3">
    <name type="scientific">Novosphingobium hassiacum</name>
    <dbReference type="NCBI Taxonomy" id="173676"/>
    <lineage>
        <taxon>Bacteria</taxon>
        <taxon>Pseudomonadati</taxon>
        <taxon>Pseudomonadota</taxon>
        <taxon>Alphaproteobacteria</taxon>
        <taxon>Sphingomonadales</taxon>
        <taxon>Sphingomonadaceae</taxon>
        <taxon>Novosphingobium</taxon>
    </lineage>
</organism>
<dbReference type="InterPro" id="IPR004183">
    <property type="entry name" value="Xdiol_dOase_suB"/>
</dbReference>
<dbReference type="GO" id="GO:0008198">
    <property type="term" value="F:ferrous iron binding"/>
    <property type="evidence" value="ECO:0007669"/>
    <property type="project" value="InterPro"/>
</dbReference>
<comment type="caution">
    <text evidence="2">The sequence shown here is derived from an EMBL/GenBank/DDBJ whole genome shotgun (WGS) entry which is preliminary data.</text>
</comment>
<reference evidence="2 3" key="1">
    <citation type="submission" date="2020-08" db="EMBL/GenBank/DDBJ databases">
        <title>Genomic Encyclopedia of Type Strains, Phase IV (KMG-IV): sequencing the most valuable type-strain genomes for metagenomic binning, comparative biology and taxonomic classification.</title>
        <authorList>
            <person name="Goeker M."/>
        </authorList>
    </citation>
    <scope>NUCLEOTIDE SEQUENCE [LARGE SCALE GENOMIC DNA]</scope>
    <source>
        <strain evidence="2 3">DSM 14552</strain>
    </source>
</reference>
<evidence type="ECO:0000313" key="3">
    <source>
        <dbReference type="Proteomes" id="UP000562395"/>
    </source>
</evidence>
<dbReference type="Proteomes" id="UP000562395">
    <property type="component" value="Unassembled WGS sequence"/>
</dbReference>
<dbReference type="EMBL" id="JACICY010000012">
    <property type="protein sequence ID" value="MBB3862332.1"/>
    <property type="molecule type" value="Genomic_DNA"/>
</dbReference>
<dbReference type="EC" id="1.13.11.8" evidence="2"/>
<keyword evidence="2" id="KW-0223">Dioxygenase</keyword>
<dbReference type="GO" id="GO:0018579">
    <property type="term" value="F:protocatechuate 4,5-dioxygenase activity"/>
    <property type="evidence" value="ECO:0007669"/>
    <property type="project" value="UniProtKB-EC"/>
</dbReference>
<sequence>MAQIVAGFTIPHIPLLAAKPEAPPADVRQKIWNAFDHVIDRLKQLQVDTIITIGDDHCWMFSPECVPQCLIAIGDVSGPREKWLGIEHVDLPVHEDLAMHILRAGQSMGMPWAFSKHMLADHATVIPYHFCYRHLQDAKIIPVYLNETIDPVISSALACRVGAALADAVSTWPGTERVAIVGTGGISHWVGMADMGETNEEFDRRILSLVASGDIDGLVKISDEDIVREGGNGALEVKSWICAMAALGSARGRLIAYEPVAEWITGIGFMELERAA</sequence>
<dbReference type="Pfam" id="PF02900">
    <property type="entry name" value="LigB"/>
    <property type="match status" value="1"/>
</dbReference>
<gene>
    <name evidence="2" type="ORF">GGQ88_003632</name>
</gene>
<feature type="domain" description="Extradiol ring-cleavage dioxygenase class III enzyme subunit B" evidence="1">
    <location>
        <begin position="8"/>
        <end position="267"/>
    </location>
</feature>
<evidence type="ECO:0000313" key="2">
    <source>
        <dbReference type="EMBL" id="MBB3862332.1"/>
    </source>
</evidence>
<dbReference type="RefSeq" id="WP_183614827.1">
    <property type="nucleotide sequence ID" value="NZ_JACICY010000012.1"/>
</dbReference>
<dbReference type="Gene3D" id="3.40.830.10">
    <property type="entry name" value="LigB-like"/>
    <property type="match status" value="1"/>
</dbReference>
<protein>
    <submittedName>
        <fullName evidence="2">Protocatechuate 4,5-dioxygenase beta chain</fullName>
        <ecNumber evidence="2">1.13.11.8</ecNumber>
    </submittedName>
</protein>
<dbReference type="AlphaFoldDB" id="A0A7W6A0L4"/>
<keyword evidence="2" id="KW-0560">Oxidoreductase</keyword>
<evidence type="ECO:0000259" key="1">
    <source>
        <dbReference type="Pfam" id="PF02900"/>
    </source>
</evidence>
<keyword evidence="3" id="KW-1185">Reference proteome</keyword>
<proteinExistence type="predicted"/>
<dbReference type="SUPFAM" id="SSF53213">
    <property type="entry name" value="LigB-like"/>
    <property type="match status" value="1"/>
</dbReference>
<name>A0A7W6A0L4_9SPHN</name>